<name>A0ABN1EWX6_9PROT</name>
<protein>
    <recommendedName>
        <fullName evidence="3">HTH crp-type domain-containing protein</fullName>
    </recommendedName>
</protein>
<organism evidence="1 2">
    <name type="scientific">Rhizomicrobium electricum</name>
    <dbReference type="NCBI Taxonomy" id="480070"/>
    <lineage>
        <taxon>Bacteria</taxon>
        <taxon>Pseudomonadati</taxon>
        <taxon>Pseudomonadota</taxon>
        <taxon>Alphaproteobacteria</taxon>
        <taxon>Micropepsales</taxon>
        <taxon>Micropepsaceae</taxon>
        <taxon>Rhizomicrobium</taxon>
    </lineage>
</organism>
<accession>A0ABN1EWX6</accession>
<sequence>MLVLAHRFASLPAGGTARKHWSPKVSVHALSNSLVIPYETMRRSVNVLIKEGLCERDGRDSIVLCANQKSQTAVARLRETMTEQLLTMLRDLQAVGFDFQAAREAGRLPEATDSAEQLPPRVDLADASGVLFLRLLEVGGPLHRHDYLRTIVLAAIVSSNMAHAARDKAVMWQFGAIADPPPDALRKAVSVRSISEMLGISVETTRRTVCQLIDDDECIRVGGQGVMVPAEVLARKEMLQVATGVALRVEQALADLAYRQFDFASLA</sequence>
<dbReference type="EMBL" id="BAAADD010000007">
    <property type="protein sequence ID" value="GAA0575868.1"/>
    <property type="molecule type" value="Genomic_DNA"/>
</dbReference>
<dbReference type="Proteomes" id="UP001499951">
    <property type="component" value="Unassembled WGS sequence"/>
</dbReference>
<comment type="caution">
    <text evidence="1">The sequence shown here is derived from an EMBL/GenBank/DDBJ whole genome shotgun (WGS) entry which is preliminary data.</text>
</comment>
<evidence type="ECO:0008006" key="3">
    <source>
        <dbReference type="Google" id="ProtNLM"/>
    </source>
</evidence>
<keyword evidence="2" id="KW-1185">Reference proteome</keyword>
<gene>
    <name evidence="1" type="ORF">GCM10008942_25860</name>
</gene>
<reference evidence="1 2" key="1">
    <citation type="journal article" date="2019" name="Int. J. Syst. Evol. Microbiol.">
        <title>The Global Catalogue of Microorganisms (GCM) 10K type strain sequencing project: providing services to taxonomists for standard genome sequencing and annotation.</title>
        <authorList>
            <consortium name="The Broad Institute Genomics Platform"/>
            <consortium name="The Broad Institute Genome Sequencing Center for Infectious Disease"/>
            <person name="Wu L."/>
            <person name="Ma J."/>
        </authorList>
    </citation>
    <scope>NUCLEOTIDE SEQUENCE [LARGE SCALE GENOMIC DNA]</scope>
    <source>
        <strain evidence="1 2">JCM 15089</strain>
    </source>
</reference>
<proteinExistence type="predicted"/>
<evidence type="ECO:0000313" key="2">
    <source>
        <dbReference type="Proteomes" id="UP001499951"/>
    </source>
</evidence>
<evidence type="ECO:0000313" key="1">
    <source>
        <dbReference type="EMBL" id="GAA0575868.1"/>
    </source>
</evidence>